<dbReference type="GO" id="GO:0005886">
    <property type="term" value="C:plasma membrane"/>
    <property type="evidence" value="ECO:0007669"/>
    <property type="project" value="UniProtKB-SubCell"/>
</dbReference>
<keyword evidence="3" id="KW-0813">Transport</keyword>
<evidence type="ECO:0000313" key="12">
    <source>
        <dbReference type="EMBL" id="OTP78632.1"/>
    </source>
</evidence>
<accession>A0A242N4Z1</accession>
<sequence>MVDPSSFPPPMTTALPYASDFSGLVCGFRFAEDAPGVHIDSDGALNWLAQCNTGQEAGDFVWLHFDLANGASERWMRTQLDLPDAFFETLRDGSHSTRIEHQEGSLLAVINDVMFNFDVTPSEIATLWVYTREKLLVTARLKPLRSIDTLREAVRGGEVFRSTVELLIHLLRDQADLLVQIVRRTSIDIDKVEDRFLSMRAPATRSELGASRRVLVRLQRLLAPEPGSIFRLLARPPRWLQTLDLQDLRDATEEFSLVLGDVAGLVERIKLLQEEIAARLDEQSNRTLFTLTLVTVLALPINIVAGIMGMNVGGIPLAENKHGFWLMVAIVATFTVLAGWWAFYRRRGR</sequence>
<evidence type="ECO:0000256" key="9">
    <source>
        <dbReference type="ARBA" id="ARBA00023065"/>
    </source>
</evidence>
<evidence type="ECO:0000256" key="6">
    <source>
        <dbReference type="ARBA" id="ARBA00022692"/>
    </source>
</evidence>
<comment type="similarity">
    <text evidence="2">Belongs to the CorA metal ion transporter (MIT) (TC 1.A.35) family.</text>
</comment>
<evidence type="ECO:0000256" key="10">
    <source>
        <dbReference type="ARBA" id="ARBA00023136"/>
    </source>
</evidence>
<keyword evidence="10 11" id="KW-0472">Membrane</keyword>
<comment type="subcellular location">
    <subcellularLocation>
        <location evidence="1">Cell membrane</location>
        <topology evidence="1">Multi-pass membrane protein</topology>
    </subcellularLocation>
</comment>
<dbReference type="GO" id="GO:0015087">
    <property type="term" value="F:cobalt ion transmembrane transporter activity"/>
    <property type="evidence" value="ECO:0007669"/>
    <property type="project" value="TreeGrafter"/>
</dbReference>
<keyword evidence="6 11" id="KW-0812">Transmembrane</keyword>
<dbReference type="InterPro" id="IPR002523">
    <property type="entry name" value="MgTranspt_CorA/ZnTranspt_ZntB"/>
</dbReference>
<organism evidence="12 13">
    <name type="scientific">Caballeronia sordidicola</name>
    <name type="common">Burkholderia sordidicola</name>
    <dbReference type="NCBI Taxonomy" id="196367"/>
    <lineage>
        <taxon>Bacteria</taxon>
        <taxon>Pseudomonadati</taxon>
        <taxon>Pseudomonadota</taxon>
        <taxon>Betaproteobacteria</taxon>
        <taxon>Burkholderiales</taxon>
        <taxon>Burkholderiaceae</taxon>
        <taxon>Caballeronia</taxon>
    </lineage>
</organism>
<keyword evidence="9" id="KW-0406">Ion transport</keyword>
<evidence type="ECO:0000256" key="4">
    <source>
        <dbReference type="ARBA" id="ARBA00022475"/>
    </source>
</evidence>
<name>A0A242N4Z1_CABSO</name>
<protein>
    <submittedName>
        <fullName evidence="12">Magnesium and cobalt transport protein CorA</fullName>
    </submittedName>
</protein>
<feature type="transmembrane region" description="Helical" evidence="11">
    <location>
        <begin position="288"/>
        <end position="312"/>
    </location>
</feature>
<dbReference type="Pfam" id="PF01544">
    <property type="entry name" value="CorA"/>
    <property type="match status" value="1"/>
</dbReference>
<dbReference type="PANTHER" id="PTHR46494">
    <property type="entry name" value="CORA FAMILY METAL ION TRANSPORTER (EUROFUNG)"/>
    <property type="match status" value="1"/>
</dbReference>
<dbReference type="EMBL" id="NBTZ01000022">
    <property type="protein sequence ID" value="OTP78632.1"/>
    <property type="molecule type" value="Genomic_DNA"/>
</dbReference>
<evidence type="ECO:0000256" key="3">
    <source>
        <dbReference type="ARBA" id="ARBA00022448"/>
    </source>
</evidence>
<dbReference type="InterPro" id="IPR045863">
    <property type="entry name" value="CorA_TM1_TM2"/>
</dbReference>
<evidence type="ECO:0000256" key="2">
    <source>
        <dbReference type="ARBA" id="ARBA00009765"/>
    </source>
</evidence>
<keyword evidence="5" id="KW-0997">Cell inner membrane</keyword>
<evidence type="ECO:0000256" key="8">
    <source>
        <dbReference type="ARBA" id="ARBA00022989"/>
    </source>
</evidence>
<gene>
    <name evidence="12" type="ORF">PAMC26577_03335</name>
</gene>
<dbReference type="SUPFAM" id="SSF143865">
    <property type="entry name" value="CorA soluble domain-like"/>
    <property type="match status" value="1"/>
</dbReference>
<reference evidence="12 13" key="1">
    <citation type="submission" date="2017-03" db="EMBL/GenBank/DDBJ databases">
        <title>Genome analysis of strain PAMC 26577.</title>
        <authorList>
            <person name="Oh H.-M."/>
            <person name="Yang J.-A."/>
        </authorList>
    </citation>
    <scope>NUCLEOTIDE SEQUENCE [LARGE SCALE GENOMIC DNA]</scope>
    <source>
        <strain evidence="12 13">PAMC 26577</strain>
    </source>
</reference>
<dbReference type="Proteomes" id="UP000195221">
    <property type="component" value="Unassembled WGS sequence"/>
</dbReference>
<dbReference type="AlphaFoldDB" id="A0A242N4Z1"/>
<dbReference type="GO" id="GO:0000287">
    <property type="term" value="F:magnesium ion binding"/>
    <property type="evidence" value="ECO:0007669"/>
    <property type="project" value="TreeGrafter"/>
</dbReference>
<keyword evidence="4" id="KW-1003">Cell membrane</keyword>
<evidence type="ECO:0000256" key="1">
    <source>
        <dbReference type="ARBA" id="ARBA00004651"/>
    </source>
</evidence>
<proteinExistence type="inferred from homology"/>
<keyword evidence="7" id="KW-0862">Zinc</keyword>
<dbReference type="PANTHER" id="PTHR46494:SF3">
    <property type="entry name" value="ZINC TRANSPORT PROTEIN ZNTB"/>
    <property type="match status" value="1"/>
</dbReference>
<dbReference type="InterPro" id="IPR045861">
    <property type="entry name" value="CorA_cytoplasmic_dom"/>
</dbReference>
<dbReference type="GO" id="GO:0050897">
    <property type="term" value="F:cobalt ion binding"/>
    <property type="evidence" value="ECO:0007669"/>
    <property type="project" value="TreeGrafter"/>
</dbReference>
<evidence type="ECO:0000256" key="5">
    <source>
        <dbReference type="ARBA" id="ARBA00022519"/>
    </source>
</evidence>
<dbReference type="Gene3D" id="3.30.460.20">
    <property type="entry name" value="CorA soluble domain-like"/>
    <property type="match status" value="1"/>
</dbReference>
<dbReference type="GO" id="GO:0015095">
    <property type="term" value="F:magnesium ion transmembrane transporter activity"/>
    <property type="evidence" value="ECO:0007669"/>
    <property type="project" value="TreeGrafter"/>
</dbReference>
<feature type="transmembrane region" description="Helical" evidence="11">
    <location>
        <begin position="324"/>
        <end position="344"/>
    </location>
</feature>
<comment type="caution">
    <text evidence="12">The sequence shown here is derived from an EMBL/GenBank/DDBJ whole genome shotgun (WGS) entry which is preliminary data.</text>
</comment>
<dbReference type="Gene3D" id="1.20.58.340">
    <property type="entry name" value="Magnesium transport protein CorA, transmembrane region"/>
    <property type="match status" value="2"/>
</dbReference>
<evidence type="ECO:0000313" key="13">
    <source>
        <dbReference type="Proteomes" id="UP000195221"/>
    </source>
</evidence>
<keyword evidence="8 11" id="KW-1133">Transmembrane helix</keyword>
<dbReference type="CDD" id="cd12834">
    <property type="entry name" value="ZntB_u1"/>
    <property type="match status" value="1"/>
</dbReference>
<evidence type="ECO:0000256" key="7">
    <source>
        <dbReference type="ARBA" id="ARBA00022833"/>
    </source>
</evidence>
<dbReference type="SUPFAM" id="SSF144083">
    <property type="entry name" value="Magnesium transport protein CorA, transmembrane region"/>
    <property type="match status" value="1"/>
</dbReference>
<evidence type="ECO:0000256" key="11">
    <source>
        <dbReference type="SAM" id="Phobius"/>
    </source>
</evidence>